<evidence type="ECO:0000256" key="4">
    <source>
        <dbReference type="SAM" id="SignalP"/>
    </source>
</evidence>
<dbReference type="InterPro" id="IPR001480">
    <property type="entry name" value="Bulb-type_lectin_dom"/>
</dbReference>
<dbReference type="PANTHER" id="PTHR32444:SF183">
    <property type="entry name" value="APPLE DOMAIN-CONTAINING PROTEIN"/>
    <property type="match status" value="1"/>
</dbReference>
<keyword evidence="1 4" id="KW-0732">Signal</keyword>
<dbReference type="PaxDb" id="3880-AET02794"/>
<dbReference type="EMBL" id="CM001224">
    <property type="protein sequence ID" value="AET02809.1"/>
    <property type="molecule type" value="Genomic_DNA"/>
</dbReference>
<dbReference type="SUPFAM" id="SSF51110">
    <property type="entry name" value="alpha-D-mannose-specific plant lectins"/>
    <property type="match status" value="1"/>
</dbReference>
<evidence type="ECO:0000256" key="2">
    <source>
        <dbReference type="ARBA" id="ARBA00023157"/>
    </source>
</evidence>
<evidence type="ECO:0000313" key="9">
    <source>
        <dbReference type="Proteomes" id="UP000002051"/>
    </source>
</evidence>
<evidence type="ECO:0000313" key="7">
    <source>
        <dbReference type="EMBL" id="AET02809.1"/>
    </source>
</evidence>
<evidence type="ECO:0000313" key="6">
    <source>
        <dbReference type="EMBL" id="AET02794.1"/>
    </source>
</evidence>
<keyword evidence="2" id="KW-1015">Disulfide bond</keyword>
<evidence type="ECO:0000256" key="3">
    <source>
        <dbReference type="ARBA" id="ARBA00023180"/>
    </source>
</evidence>
<accession>G7LA27</accession>
<sequence>MISFEIKKQDLLIYLWLWWNTVANICVEATSDSLKPGDKFDRYFRKRRCSPDGKCQTKMHDRNHSIDLNSAVLSLDYSGVLKIESQNRKPIIIYSSPQPINNTLATILDTGNFVLQQFHPNGSKTVLWQSFDYPSDVLIPTMKLGVNQKTGHNWSLVSWLTPSLPTTTTIMTFSNT</sequence>
<reference evidence="7 9" key="1">
    <citation type="journal article" date="2011" name="Nature">
        <title>The Medicago genome provides insight into the evolution of rhizobial symbioses.</title>
        <authorList>
            <person name="Young N.D."/>
            <person name="Debelle F."/>
            <person name="Oldroyd G.E."/>
            <person name="Geurts R."/>
            <person name="Cannon S.B."/>
            <person name="Udvardi M.K."/>
            <person name="Benedito V.A."/>
            <person name="Mayer K.F."/>
            <person name="Gouzy J."/>
            <person name="Schoof H."/>
            <person name="Van de Peer Y."/>
            <person name="Proost S."/>
            <person name="Cook D.R."/>
            <person name="Meyers B.C."/>
            <person name="Spannagl M."/>
            <person name="Cheung F."/>
            <person name="De Mita S."/>
            <person name="Krishnakumar V."/>
            <person name="Gundlach H."/>
            <person name="Zhou S."/>
            <person name="Mudge J."/>
            <person name="Bharti A.K."/>
            <person name="Murray J.D."/>
            <person name="Naoumkina M.A."/>
            <person name="Rosen B."/>
            <person name="Silverstein K.A."/>
            <person name="Tang H."/>
            <person name="Rombauts S."/>
            <person name="Zhao P.X."/>
            <person name="Zhou P."/>
            <person name="Barbe V."/>
            <person name="Bardou P."/>
            <person name="Bechner M."/>
            <person name="Bellec A."/>
            <person name="Berger A."/>
            <person name="Berges H."/>
            <person name="Bidwell S."/>
            <person name="Bisseling T."/>
            <person name="Choisne N."/>
            <person name="Couloux A."/>
            <person name="Denny R."/>
            <person name="Deshpande S."/>
            <person name="Dai X."/>
            <person name="Doyle J.J."/>
            <person name="Dudez A.M."/>
            <person name="Farmer A.D."/>
            <person name="Fouteau S."/>
            <person name="Franken C."/>
            <person name="Gibelin C."/>
            <person name="Gish J."/>
            <person name="Goldstein S."/>
            <person name="Gonzalez A.J."/>
            <person name="Green P.J."/>
            <person name="Hallab A."/>
            <person name="Hartog M."/>
            <person name="Hua A."/>
            <person name="Humphray S.J."/>
            <person name="Jeong D.H."/>
            <person name="Jing Y."/>
            <person name="Jocker A."/>
            <person name="Kenton S.M."/>
            <person name="Kim D.J."/>
            <person name="Klee K."/>
            <person name="Lai H."/>
            <person name="Lang C."/>
            <person name="Lin S."/>
            <person name="Macmil S.L."/>
            <person name="Magdelenat G."/>
            <person name="Matthews L."/>
            <person name="McCorrison J."/>
            <person name="Monaghan E.L."/>
            <person name="Mun J.H."/>
            <person name="Najar F.Z."/>
            <person name="Nicholson C."/>
            <person name="Noirot C."/>
            <person name="O'Bleness M."/>
            <person name="Paule C.R."/>
            <person name="Poulain J."/>
            <person name="Prion F."/>
            <person name="Qin B."/>
            <person name="Qu C."/>
            <person name="Retzel E.F."/>
            <person name="Riddle C."/>
            <person name="Sallet E."/>
            <person name="Samain S."/>
            <person name="Samson N."/>
            <person name="Sanders I."/>
            <person name="Saurat O."/>
            <person name="Scarpelli C."/>
            <person name="Schiex T."/>
            <person name="Segurens B."/>
            <person name="Severin A.J."/>
            <person name="Sherrier D.J."/>
            <person name="Shi R."/>
            <person name="Sims S."/>
            <person name="Singer S.R."/>
            <person name="Sinharoy S."/>
            <person name="Sterck L."/>
            <person name="Viollet A."/>
            <person name="Wang B.B."/>
            <person name="Wang K."/>
            <person name="Wang M."/>
            <person name="Wang X."/>
            <person name="Warfsmann J."/>
            <person name="Weissenbach J."/>
            <person name="White D.D."/>
            <person name="White J.D."/>
            <person name="Wiley G.B."/>
            <person name="Wincker P."/>
            <person name="Xing Y."/>
            <person name="Yang L."/>
            <person name="Yao Z."/>
            <person name="Ying F."/>
            <person name="Zhai J."/>
            <person name="Zhou L."/>
            <person name="Zuber A."/>
            <person name="Denarie J."/>
            <person name="Dixon R.A."/>
            <person name="May G.D."/>
            <person name="Schwartz D.C."/>
            <person name="Rogers J."/>
            <person name="Quetier F."/>
            <person name="Town C.D."/>
            <person name="Roe B.A."/>
        </authorList>
    </citation>
    <scope>NUCLEOTIDE SEQUENCE [LARGE SCALE GENOMIC DNA]</scope>
    <source>
        <strain evidence="7">A17</strain>
        <strain evidence="8 9">cv. Jemalong A17</strain>
    </source>
</reference>
<dbReference type="Proteomes" id="UP000002051">
    <property type="component" value="Chromosome 8"/>
</dbReference>
<dbReference type="AlphaFoldDB" id="G7LA27"/>
<dbReference type="EnsemblPlants" id="AET02794">
    <property type="protein sequence ID" value="AET02794"/>
    <property type="gene ID" value="MTR_8g052270"/>
</dbReference>
<reference evidence="8" key="3">
    <citation type="submission" date="2015-04" db="UniProtKB">
        <authorList>
            <consortium name="EnsemblPlants"/>
        </authorList>
    </citation>
    <scope>IDENTIFICATION</scope>
    <source>
        <strain evidence="8">cv. Jemalong A17</strain>
    </source>
</reference>
<feature type="domain" description="Bulb-type lectin" evidence="5">
    <location>
        <begin position="61"/>
        <end position="159"/>
    </location>
</feature>
<evidence type="ECO:0000256" key="1">
    <source>
        <dbReference type="ARBA" id="ARBA00022729"/>
    </source>
</evidence>
<feature type="chain" id="PRO_5014574159" evidence="4">
    <location>
        <begin position="24"/>
        <end position="176"/>
    </location>
</feature>
<feature type="signal peptide" evidence="4">
    <location>
        <begin position="1"/>
        <end position="23"/>
    </location>
</feature>
<gene>
    <name evidence="6" type="ordered locus">MTR_8g052270</name>
    <name evidence="7" type="ordered locus">MTR_8g052510</name>
</gene>
<proteinExistence type="predicted"/>
<evidence type="ECO:0000313" key="8">
    <source>
        <dbReference type="EnsemblPlants" id="AET02794"/>
    </source>
</evidence>
<dbReference type="OMA" id="ANTCKQG"/>
<dbReference type="EMBL" id="CM001224">
    <property type="protein sequence ID" value="AET02794.1"/>
    <property type="molecule type" value="Genomic_DNA"/>
</dbReference>
<dbReference type="EnsemblPlants" id="AET02809">
    <property type="protein sequence ID" value="AET02809"/>
    <property type="gene ID" value="MTR_8g052510"/>
</dbReference>
<protein>
    <submittedName>
        <fullName evidence="7">D-mannose-binding lectin protein</fullName>
    </submittedName>
</protein>
<dbReference type="Pfam" id="PF01453">
    <property type="entry name" value="B_lectin"/>
    <property type="match status" value="1"/>
</dbReference>
<reference evidence="7 9" key="2">
    <citation type="journal article" date="2014" name="BMC Genomics">
        <title>An improved genome release (version Mt4.0) for the model legume Medicago truncatula.</title>
        <authorList>
            <person name="Tang H."/>
            <person name="Krishnakumar V."/>
            <person name="Bidwell S."/>
            <person name="Rosen B."/>
            <person name="Chan A."/>
            <person name="Zhou S."/>
            <person name="Gentzbittel L."/>
            <person name="Childs K.L."/>
            <person name="Yandell M."/>
            <person name="Gundlach H."/>
            <person name="Mayer K.F."/>
            <person name="Schwartz D.C."/>
            <person name="Town C.D."/>
        </authorList>
    </citation>
    <scope>GENOME REANNOTATION</scope>
    <source>
        <strain evidence="7">A17</strain>
        <strain evidence="8 9">cv. Jemalong A17</strain>
    </source>
</reference>
<organism evidence="7 9">
    <name type="scientific">Medicago truncatula</name>
    <name type="common">Barrel medic</name>
    <name type="synonym">Medicago tribuloides</name>
    <dbReference type="NCBI Taxonomy" id="3880"/>
    <lineage>
        <taxon>Eukaryota</taxon>
        <taxon>Viridiplantae</taxon>
        <taxon>Streptophyta</taxon>
        <taxon>Embryophyta</taxon>
        <taxon>Tracheophyta</taxon>
        <taxon>Spermatophyta</taxon>
        <taxon>Magnoliopsida</taxon>
        <taxon>eudicotyledons</taxon>
        <taxon>Gunneridae</taxon>
        <taxon>Pentapetalae</taxon>
        <taxon>rosids</taxon>
        <taxon>fabids</taxon>
        <taxon>Fabales</taxon>
        <taxon>Fabaceae</taxon>
        <taxon>Papilionoideae</taxon>
        <taxon>50 kb inversion clade</taxon>
        <taxon>NPAAA clade</taxon>
        <taxon>Hologalegina</taxon>
        <taxon>IRL clade</taxon>
        <taxon>Trifolieae</taxon>
        <taxon>Medicago</taxon>
    </lineage>
</organism>
<dbReference type="STRING" id="3880.G7LA27"/>
<keyword evidence="3" id="KW-0325">Glycoprotein</keyword>
<dbReference type="PANTHER" id="PTHR32444">
    <property type="entry name" value="BULB-TYPE LECTIN DOMAIN-CONTAINING PROTEIN"/>
    <property type="match status" value="1"/>
</dbReference>
<keyword evidence="9" id="KW-1185">Reference proteome</keyword>
<evidence type="ECO:0000259" key="5">
    <source>
        <dbReference type="Pfam" id="PF01453"/>
    </source>
</evidence>
<dbReference type="HOGENOM" id="CLU_1629971_0_0_1"/>
<dbReference type="InterPro" id="IPR036426">
    <property type="entry name" value="Bulb-type_lectin_dom_sf"/>
</dbReference>
<name>G7LA27_MEDTR</name>